<accession>A0A285B9E7</accession>
<sequence length="119" mass="13200">MFPAVSQVEMDLAIAINATGLQPELFDLSCQLLFVDGRVRPVFLYPGIKTVGSDIETFCDTGNRMATINNLFDCFSFKLFRITLTAHVHLSLSYLNDSEVSVKPVSIQCVDLTPQITKP</sequence>
<dbReference type="Proteomes" id="UP000220639">
    <property type="component" value="Unassembled WGS sequence"/>
</dbReference>
<reference evidence="2" key="1">
    <citation type="submission" date="2017-08" db="EMBL/GenBank/DDBJ databases">
        <authorList>
            <person name="Brisse S."/>
        </authorList>
    </citation>
    <scope>NUCLEOTIDE SEQUENCE [LARGE SCALE GENOMIC DNA]</scope>
    <source>
        <strain evidence="2">06D021</strain>
    </source>
</reference>
<protein>
    <submittedName>
        <fullName evidence="1">Uncharacterized protein</fullName>
    </submittedName>
</protein>
<dbReference type="AlphaFoldDB" id="A0A285B9E7"/>
<organism evidence="1 2">
    <name type="scientific">Klebsiella grimontii</name>
    <dbReference type="NCBI Taxonomy" id="2058152"/>
    <lineage>
        <taxon>Bacteria</taxon>
        <taxon>Pseudomonadati</taxon>
        <taxon>Pseudomonadota</taxon>
        <taxon>Gammaproteobacteria</taxon>
        <taxon>Enterobacterales</taxon>
        <taxon>Enterobacteriaceae</taxon>
        <taxon>Klebsiella/Raoultella group</taxon>
        <taxon>Klebsiella</taxon>
    </lineage>
</organism>
<evidence type="ECO:0000313" key="1">
    <source>
        <dbReference type="EMBL" id="SNU37607.1"/>
    </source>
</evidence>
<dbReference type="EMBL" id="FZTC01000034">
    <property type="protein sequence ID" value="SNU37607.1"/>
    <property type="molecule type" value="Genomic_DNA"/>
</dbReference>
<proteinExistence type="predicted"/>
<gene>
    <name evidence="1" type="ORF">KOSB73_40153</name>
</gene>
<evidence type="ECO:0000313" key="2">
    <source>
        <dbReference type="Proteomes" id="UP000220639"/>
    </source>
</evidence>
<name>A0A285B9E7_9ENTR</name>